<dbReference type="InterPro" id="IPR026719">
    <property type="entry name" value="ERICH1"/>
</dbReference>
<feature type="compositionally biased region" description="Basic residues" evidence="1">
    <location>
        <begin position="109"/>
        <end position="118"/>
    </location>
</feature>
<evidence type="ECO:0000313" key="2">
    <source>
        <dbReference type="Ensembl" id="ENSPKIP00000005734.1"/>
    </source>
</evidence>
<evidence type="ECO:0000313" key="3">
    <source>
        <dbReference type="Proteomes" id="UP000261540"/>
    </source>
</evidence>
<reference evidence="2" key="2">
    <citation type="submission" date="2025-09" db="UniProtKB">
        <authorList>
            <consortium name="Ensembl"/>
        </authorList>
    </citation>
    <scope>IDENTIFICATION</scope>
</reference>
<dbReference type="Ensembl" id="ENSPKIT00000029742.1">
    <property type="protein sequence ID" value="ENSPKIP00000005734.1"/>
    <property type="gene ID" value="ENSPKIG00000022292.1"/>
</dbReference>
<dbReference type="PANTHER" id="PTHR22444">
    <property type="entry name" value="GLUTAMATE-RICH PROTEIN 1"/>
    <property type="match status" value="1"/>
</dbReference>
<dbReference type="OrthoDB" id="6151351at2759"/>
<dbReference type="GeneTree" id="ENSGT00390000005606"/>
<keyword evidence="3" id="KW-1185">Reference proteome</keyword>
<accession>A0A3B3QIT2</accession>
<organism evidence="2 3">
    <name type="scientific">Paramormyrops kingsleyae</name>
    <dbReference type="NCBI Taxonomy" id="1676925"/>
    <lineage>
        <taxon>Eukaryota</taxon>
        <taxon>Metazoa</taxon>
        <taxon>Chordata</taxon>
        <taxon>Craniata</taxon>
        <taxon>Vertebrata</taxon>
        <taxon>Euteleostomi</taxon>
        <taxon>Actinopterygii</taxon>
        <taxon>Neopterygii</taxon>
        <taxon>Teleostei</taxon>
        <taxon>Osteoglossocephala</taxon>
        <taxon>Osteoglossomorpha</taxon>
        <taxon>Osteoglossiformes</taxon>
        <taxon>Mormyridae</taxon>
        <taxon>Paramormyrops</taxon>
    </lineage>
</organism>
<protein>
    <submittedName>
        <fullName evidence="2">Glutamate rich 1</fullName>
    </submittedName>
</protein>
<feature type="compositionally biased region" description="Basic and acidic residues" evidence="1">
    <location>
        <begin position="22"/>
        <end position="37"/>
    </location>
</feature>
<dbReference type="AlphaFoldDB" id="A0A3B3QIT2"/>
<sequence length="319" mass="35324">MASREEVFHKKVLGKLYPVPQRSEKSQSPKRDAEAAIEKTGLGIKAGKRPITDTQNACQPHRRLYTVLPPPPDFVSNDKGSGPLPATGVLNTDVHLADEDEEVFQCGGQRRRRRRVRKAGRDGAESPAVQAAGGQEDEVTPTMAEGETKLSRNKRRKLKKKRRKEKFLSLGLTPSAAALQFIYQPEEGSREAEGEELIEDTQSNEKQMAELLEFLQATLEVYGRSTPDGKQQDLSPKSGAQALLNGLFSRAVPPSDLCRLRRLRSLVLLQDVDRLSTELGQFQQSTTMGPGELSLICSLFRYWITDILPASGKQTAQTS</sequence>
<dbReference type="Proteomes" id="UP000261540">
    <property type="component" value="Unplaced"/>
</dbReference>
<evidence type="ECO:0000256" key="1">
    <source>
        <dbReference type="SAM" id="MobiDB-lite"/>
    </source>
</evidence>
<dbReference type="CTD" id="157697"/>
<dbReference type="STRING" id="1676925.ENSPKIP00000005734"/>
<reference evidence="2" key="1">
    <citation type="submission" date="2025-08" db="UniProtKB">
        <authorList>
            <consortium name="Ensembl"/>
        </authorList>
    </citation>
    <scope>IDENTIFICATION</scope>
</reference>
<dbReference type="KEGG" id="pki:111842081"/>
<feature type="region of interest" description="Disordered" evidence="1">
    <location>
        <begin position="108"/>
        <end position="141"/>
    </location>
</feature>
<dbReference type="PANTHER" id="PTHR22444:SF1">
    <property type="entry name" value="GLUTAMATE-RICH PROTEIN 1"/>
    <property type="match status" value="1"/>
</dbReference>
<proteinExistence type="predicted"/>
<feature type="region of interest" description="Disordered" evidence="1">
    <location>
        <begin position="16"/>
        <end position="89"/>
    </location>
</feature>
<name>A0A3B3QIT2_9TELE</name>